<comment type="caution">
    <text evidence="1">The sequence shown here is derived from an EMBL/GenBank/DDBJ whole genome shotgun (WGS) entry which is preliminary data.</text>
</comment>
<protein>
    <recommendedName>
        <fullName evidence="3">Phage protein</fullName>
    </recommendedName>
</protein>
<reference evidence="1" key="1">
    <citation type="submission" date="2023-06" db="EMBL/GenBank/DDBJ databases">
        <title>Genomic of Agaribacillus aureum.</title>
        <authorList>
            <person name="Wang G."/>
        </authorList>
    </citation>
    <scope>NUCLEOTIDE SEQUENCE</scope>
    <source>
        <strain evidence="1">BMA12</strain>
    </source>
</reference>
<organism evidence="1 2">
    <name type="scientific">Agaribacillus aureus</name>
    <dbReference type="NCBI Taxonomy" id="3051825"/>
    <lineage>
        <taxon>Bacteria</taxon>
        <taxon>Pseudomonadati</taxon>
        <taxon>Bacteroidota</taxon>
        <taxon>Cytophagia</taxon>
        <taxon>Cytophagales</taxon>
        <taxon>Splendidivirgaceae</taxon>
        <taxon>Agaribacillus</taxon>
    </lineage>
</organism>
<keyword evidence="2" id="KW-1185">Reference proteome</keyword>
<evidence type="ECO:0000313" key="2">
    <source>
        <dbReference type="Proteomes" id="UP001172083"/>
    </source>
</evidence>
<evidence type="ECO:0000313" key="1">
    <source>
        <dbReference type="EMBL" id="MDN5215782.1"/>
    </source>
</evidence>
<gene>
    <name evidence="1" type="ORF">QQ020_27130</name>
</gene>
<evidence type="ECO:0008006" key="3">
    <source>
        <dbReference type="Google" id="ProtNLM"/>
    </source>
</evidence>
<proteinExistence type="predicted"/>
<dbReference type="RefSeq" id="WP_346761119.1">
    <property type="nucleotide sequence ID" value="NZ_JAUJEB010000007.1"/>
</dbReference>
<accession>A0ABT8LDD7</accession>
<dbReference type="EMBL" id="JAUJEB010000007">
    <property type="protein sequence ID" value="MDN5215782.1"/>
    <property type="molecule type" value="Genomic_DNA"/>
</dbReference>
<dbReference type="Proteomes" id="UP001172083">
    <property type="component" value="Unassembled WGS sequence"/>
</dbReference>
<name>A0ABT8LDD7_9BACT</name>
<sequence length="68" mass="7983">MAMSFDNIRTGKKYYLKNFGEESTFEVHEVMGNGDYRVKDIHTLEMFFLSELIKYGKGKDYTFEEVPG</sequence>